<dbReference type="OrthoDB" id="268546at2"/>
<accession>A0A5C5Z1M0</accession>
<evidence type="ECO:0000256" key="5">
    <source>
        <dbReference type="ARBA" id="ARBA00023136"/>
    </source>
</evidence>
<keyword evidence="2" id="KW-0813">Transport</keyword>
<dbReference type="Proteomes" id="UP000315010">
    <property type="component" value="Unassembled WGS sequence"/>
</dbReference>
<dbReference type="Pfam" id="PF01545">
    <property type="entry name" value="Cation_efflux"/>
    <property type="match status" value="1"/>
</dbReference>
<feature type="transmembrane region" description="Helical" evidence="7">
    <location>
        <begin position="113"/>
        <end position="134"/>
    </location>
</feature>
<keyword evidence="5 7" id="KW-0472">Membrane</keyword>
<dbReference type="PANTHER" id="PTHR43840:SF15">
    <property type="entry name" value="MITOCHONDRIAL METAL TRANSPORTER 1-RELATED"/>
    <property type="match status" value="1"/>
</dbReference>
<feature type="compositionally biased region" description="Polar residues" evidence="6">
    <location>
        <begin position="326"/>
        <end position="336"/>
    </location>
</feature>
<feature type="transmembrane region" description="Helical" evidence="7">
    <location>
        <begin position="12"/>
        <end position="33"/>
    </location>
</feature>
<reference evidence="9 10" key="1">
    <citation type="submission" date="2019-02" db="EMBL/GenBank/DDBJ databases">
        <title>Deep-cultivation of Planctomycetes and their phenomic and genomic characterization uncovers novel biology.</title>
        <authorList>
            <person name="Wiegand S."/>
            <person name="Jogler M."/>
            <person name="Boedeker C."/>
            <person name="Pinto D."/>
            <person name="Vollmers J."/>
            <person name="Rivas-Marin E."/>
            <person name="Kohn T."/>
            <person name="Peeters S.H."/>
            <person name="Heuer A."/>
            <person name="Rast P."/>
            <person name="Oberbeckmann S."/>
            <person name="Bunk B."/>
            <person name="Jeske O."/>
            <person name="Meyerdierks A."/>
            <person name="Storesund J.E."/>
            <person name="Kallscheuer N."/>
            <person name="Luecker S."/>
            <person name="Lage O.M."/>
            <person name="Pohl T."/>
            <person name="Merkel B.J."/>
            <person name="Hornburger P."/>
            <person name="Mueller R.-W."/>
            <person name="Bruemmer F."/>
            <person name="Labrenz M."/>
            <person name="Spormann A.M."/>
            <person name="Op Den Camp H."/>
            <person name="Overmann J."/>
            <person name="Amann R."/>
            <person name="Jetten M.S.M."/>
            <person name="Mascher T."/>
            <person name="Medema M.H."/>
            <person name="Devos D.P."/>
            <person name="Kaster A.-K."/>
            <person name="Ovreas L."/>
            <person name="Rohde M."/>
            <person name="Galperin M.Y."/>
            <person name="Jogler C."/>
        </authorList>
    </citation>
    <scope>NUCLEOTIDE SEQUENCE [LARGE SCALE GENOMIC DNA]</scope>
    <source>
        <strain evidence="9 10">CA13</strain>
    </source>
</reference>
<sequence>MTRVTENQLEQRGLWMSIYGALFMAVLGIGFAVVTSSDAVLLDGLFSLVGCAVGFVALRVATLVLQPGDDVFHFGYAAFEPMLNLTKGLLMAFITLFALVSAIIVIIDGGRDVSAGWAMVYALVAASGCFAIAIAQSNLSKRTRSPLLQVDTQNWLVDGILSVAVAVAFLIAMLLANSSFAYLMPYIDPAVVIVLVLLSLPIPAKIIRDNWNQIVGKAPDLAFQDRAIAAIQSAFPGDETVQTKMRVQQLGRLSYIQLYVLCGERADYGLKDLDECRREVANALAGALDHLALDVIFTRDPQWIAASVGYKTDSKRDHEASGEPPQATSANDAPVG</sequence>
<evidence type="ECO:0000256" key="2">
    <source>
        <dbReference type="ARBA" id="ARBA00022448"/>
    </source>
</evidence>
<comment type="caution">
    <text evidence="9">The sequence shown here is derived from an EMBL/GenBank/DDBJ whole genome shotgun (WGS) entry which is preliminary data.</text>
</comment>
<keyword evidence="4 7" id="KW-1133">Transmembrane helix</keyword>
<dbReference type="RefSeq" id="WP_146397125.1">
    <property type="nucleotide sequence ID" value="NZ_SJPJ01000001.1"/>
</dbReference>
<dbReference type="AlphaFoldDB" id="A0A5C5Z1M0"/>
<proteinExistence type="predicted"/>
<dbReference type="InterPro" id="IPR058533">
    <property type="entry name" value="Cation_efflux_TM"/>
</dbReference>
<name>A0A5C5Z1M0_9BACT</name>
<dbReference type="GO" id="GO:0015086">
    <property type="term" value="F:cadmium ion transmembrane transporter activity"/>
    <property type="evidence" value="ECO:0007669"/>
    <property type="project" value="TreeGrafter"/>
</dbReference>
<evidence type="ECO:0000256" key="6">
    <source>
        <dbReference type="SAM" id="MobiDB-lite"/>
    </source>
</evidence>
<evidence type="ECO:0000256" key="4">
    <source>
        <dbReference type="ARBA" id="ARBA00022989"/>
    </source>
</evidence>
<keyword evidence="3 7" id="KW-0812">Transmembrane</keyword>
<feature type="transmembrane region" description="Helical" evidence="7">
    <location>
        <begin position="155"/>
        <end position="176"/>
    </location>
</feature>
<protein>
    <submittedName>
        <fullName evidence="9">Cation efflux family protein</fullName>
    </submittedName>
</protein>
<dbReference type="InterPro" id="IPR050291">
    <property type="entry name" value="CDF_Transporter"/>
</dbReference>
<feature type="region of interest" description="Disordered" evidence="6">
    <location>
        <begin position="312"/>
        <end position="336"/>
    </location>
</feature>
<dbReference type="PANTHER" id="PTHR43840">
    <property type="entry name" value="MITOCHONDRIAL METAL TRANSPORTER 1-RELATED"/>
    <property type="match status" value="1"/>
</dbReference>
<feature type="compositionally biased region" description="Basic and acidic residues" evidence="6">
    <location>
        <begin position="312"/>
        <end position="321"/>
    </location>
</feature>
<evidence type="ECO:0000313" key="9">
    <source>
        <dbReference type="EMBL" id="TWT81282.1"/>
    </source>
</evidence>
<dbReference type="EMBL" id="SJPJ01000001">
    <property type="protein sequence ID" value="TWT81282.1"/>
    <property type="molecule type" value="Genomic_DNA"/>
</dbReference>
<evidence type="ECO:0000256" key="1">
    <source>
        <dbReference type="ARBA" id="ARBA00004141"/>
    </source>
</evidence>
<feature type="transmembrane region" description="Helical" evidence="7">
    <location>
        <begin position="45"/>
        <end position="65"/>
    </location>
</feature>
<dbReference type="GO" id="GO:0015093">
    <property type="term" value="F:ferrous iron transmembrane transporter activity"/>
    <property type="evidence" value="ECO:0007669"/>
    <property type="project" value="TreeGrafter"/>
</dbReference>
<gene>
    <name evidence="9" type="ORF">CA13_27330</name>
</gene>
<dbReference type="GO" id="GO:0015341">
    <property type="term" value="F:zinc efflux antiporter activity"/>
    <property type="evidence" value="ECO:0007669"/>
    <property type="project" value="TreeGrafter"/>
</dbReference>
<evidence type="ECO:0000256" key="7">
    <source>
        <dbReference type="SAM" id="Phobius"/>
    </source>
</evidence>
<evidence type="ECO:0000256" key="3">
    <source>
        <dbReference type="ARBA" id="ARBA00022692"/>
    </source>
</evidence>
<evidence type="ECO:0000313" key="10">
    <source>
        <dbReference type="Proteomes" id="UP000315010"/>
    </source>
</evidence>
<feature type="transmembrane region" description="Helical" evidence="7">
    <location>
        <begin position="182"/>
        <end position="202"/>
    </location>
</feature>
<keyword evidence="10" id="KW-1185">Reference proteome</keyword>
<feature type="transmembrane region" description="Helical" evidence="7">
    <location>
        <begin position="85"/>
        <end position="107"/>
    </location>
</feature>
<organism evidence="9 10">
    <name type="scientific">Novipirellula herctigrandis</name>
    <dbReference type="NCBI Taxonomy" id="2527986"/>
    <lineage>
        <taxon>Bacteria</taxon>
        <taxon>Pseudomonadati</taxon>
        <taxon>Planctomycetota</taxon>
        <taxon>Planctomycetia</taxon>
        <taxon>Pirellulales</taxon>
        <taxon>Pirellulaceae</taxon>
        <taxon>Novipirellula</taxon>
    </lineage>
</organism>
<dbReference type="Gene3D" id="1.20.1510.10">
    <property type="entry name" value="Cation efflux protein transmembrane domain"/>
    <property type="match status" value="1"/>
</dbReference>
<dbReference type="SUPFAM" id="SSF161111">
    <property type="entry name" value="Cation efflux protein transmembrane domain-like"/>
    <property type="match status" value="1"/>
</dbReference>
<evidence type="ECO:0000259" key="8">
    <source>
        <dbReference type="Pfam" id="PF01545"/>
    </source>
</evidence>
<dbReference type="InterPro" id="IPR027469">
    <property type="entry name" value="Cation_efflux_TMD_sf"/>
</dbReference>
<dbReference type="GO" id="GO:0005886">
    <property type="term" value="C:plasma membrane"/>
    <property type="evidence" value="ECO:0007669"/>
    <property type="project" value="TreeGrafter"/>
</dbReference>
<feature type="domain" description="Cation efflux protein transmembrane" evidence="8">
    <location>
        <begin position="14"/>
        <end position="211"/>
    </location>
</feature>
<comment type="subcellular location">
    <subcellularLocation>
        <location evidence="1">Membrane</location>
        <topology evidence="1">Multi-pass membrane protein</topology>
    </subcellularLocation>
</comment>
<dbReference type="GO" id="GO:0006882">
    <property type="term" value="P:intracellular zinc ion homeostasis"/>
    <property type="evidence" value="ECO:0007669"/>
    <property type="project" value="TreeGrafter"/>
</dbReference>